<dbReference type="SUPFAM" id="SSF103088">
    <property type="entry name" value="OmpA-like"/>
    <property type="match status" value="1"/>
</dbReference>
<dbReference type="GO" id="GO:0009279">
    <property type="term" value="C:cell outer membrane"/>
    <property type="evidence" value="ECO:0007669"/>
    <property type="project" value="UniProtKB-SubCell"/>
</dbReference>
<dbReference type="EMBL" id="JH651384">
    <property type="protein sequence ID" value="EIJ33733.1"/>
    <property type="molecule type" value="Genomic_DNA"/>
</dbReference>
<evidence type="ECO:0000256" key="2">
    <source>
        <dbReference type="ARBA" id="ARBA00023136"/>
    </source>
</evidence>
<proteinExistence type="predicted"/>
<dbReference type="PROSITE" id="PS51123">
    <property type="entry name" value="OMPA_2"/>
    <property type="match status" value="1"/>
</dbReference>
<dbReference type="RefSeq" id="WP_002707682.1">
    <property type="nucleotide sequence ID" value="NZ_JH651384.1"/>
</dbReference>
<keyword evidence="6" id="KW-1133">Transmembrane helix</keyword>
<dbReference type="AlphaFoldDB" id="A0A656HBN1"/>
<keyword evidence="6" id="KW-0812">Transmembrane</keyword>
<evidence type="ECO:0000313" key="8">
    <source>
        <dbReference type="EMBL" id="EIJ33733.1"/>
    </source>
</evidence>
<sequence length="325" mass="33362">MANIITENNDDDLTPTQEYAIAGVVILLFGLLYWFLSHGWGSTDADSVTAGSQLPDSNLVMVKPASLPNSTALQADMASAGDARVPSTGVQTSAAVEVTAASTQVSAPATGQTVAAVKPEAATAVATTETAPASDEPAPPAKAAVSTDQDAGPVGIASPATTAKPAVQAPAAAVSTQKTPAQVYKLPDGSEVTLGSTGFETGLLQSIMSGEVNKPVIFDKIMFDKGSTSINASSEPQIKATAALLNSYPAIKLLIRGHTDETGVSSSNTELSLLRANEVGVALVNLGIDRTRLRIMGMGDSAPIDTNTTEEGRKNNRRVDAMIIQ</sequence>
<evidence type="ECO:0000256" key="6">
    <source>
        <dbReference type="SAM" id="Phobius"/>
    </source>
</evidence>
<feature type="domain" description="OmpA-like" evidence="7">
    <location>
        <begin position="210"/>
        <end position="325"/>
    </location>
</feature>
<evidence type="ECO:0000256" key="3">
    <source>
        <dbReference type="ARBA" id="ARBA00023237"/>
    </source>
</evidence>
<accession>A0A656HBN1</accession>
<evidence type="ECO:0000256" key="5">
    <source>
        <dbReference type="SAM" id="MobiDB-lite"/>
    </source>
</evidence>
<evidence type="ECO:0000256" key="1">
    <source>
        <dbReference type="ARBA" id="ARBA00004442"/>
    </source>
</evidence>
<keyword evidence="9" id="KW-1185">Reference proteome</keyword>
<dbReference type="Proteomes" id="UP000005317">
    <property type="component" value="Unassembled WGS sequence"/>
</dbReference>
<dbReference type="PANTHER" id="PTHR30329">
    <property type="entry name" value="STATOR ELEMENT OF FLAGELLAR MOTOR COMPLEX"/>
    <property type="match status" value="1"/>
</dbReference>
<dbReference type="InterPro" id="IPR006665">
    <property type="entry name" value="OmpA-like"/>
</dbReference>
<gene>
    <name evidence="8" type="ORF">Thini_1112</name>
</gene>
<dbReference type="CDD" id="cd07185">
    <property type="entry name" value="OmpA_C-like"/>
    <property type="match status" value="1"/>
</dbReference>
<evidence type="ECO:0000256" key="4">
    <source>
        <dbReference type="PROSITE-ProRule" id="PRU00473"/>
    </source>
</evidence>
<dbReference type="InterPro" id="IPR006664">
    <property type="entry name" value="OMP_bac"/>
</dbReference>
<dbReference type="Gene3D" id="3.30.1330.60">
    <property type="entry name" value="OmpA-like domain"/>
    <property type="match status" value="1"/>
</dbReference>
<feature type="transmembrane region" description="Helical" evidence="6">
    <location>
        <begin position="19"/>
        <end position="36"/>
    </location>
</feature>
<reference evidence="9" key="1">
    <citation type="journal article" date="2011" name="Stand. Genomic Sci.">
        <title>Genome sequence of the filamentous, gliding Thiothrix nivea neotype strain (JP2(T)).</title>
        <authorList>
            <person name="Lapidus A."/>
            <person name="Nolan M."/>
            <person name="Lucas S."/>
            <person name="Glavina Del Rio T."/>
            <person name="Tice H."/>
            <person name="Cheng J.F."/>
            <person name="Tapia R."/>
            <person name="Han C."/>
            <person name="Goodwin L."/>
            <person name="Pitluck S."/>
            <person name="Liolios K."/>
            <person name="Pagani I."/>
            <person name="Ivanova N."/>
            <person name="Huntemann M."/>
            <person name="Mavromatis K."/>
            <person name="Mikhailova N."/>
            <person name="Pati A."/>
            <person name="Chen A."/>
            <person name="Palaniappan K."/>
            <person name="Land M."/>
            <person name="Brambilla E.M."/>
            <person name="Rohde M."/>
            <person name="Abt B."/>
            <person name="Verbarg S."/>
            <person name="Goker M."/>
            <person name="Bristow J."/>
            <person name="Eisen J.A."/>
            <person name="Markowitz V."/>
            <person name="Hugenholtz P."/>
            <person name="Kyrpides N.C."/>
            <person name="Klenk H.P."/>
            <person name="Woyke T."/>
        </authorList>
    </citation>
    <scope>NUCLEOTIDE SEQUENCE [LARGE SCALE GENOMIC DNA]</scope>
    <source>
        <strain evidence="9">ATCC 35100 / DSM 5205 / JP2</strain>
    </source>
</reference>
<keyword evidence="2 4" id="KW-0472">Membrane</keyword>
<protein>
    <submittedName>
        <fullName evidence="8">OmpA/MotB domain protein</fullName>
    </submittedName>
</protein>
<evidence type="ECO:0000313" key="9">
    <source>
        <dbReference type="Proteomes" id="UP000005317"/>
    </source>
</evidence>
<dbReference type="Pfam" id="PF00691">
    <property type="entry name" value="OmpA"/>
    <property type="match status" value="1"/>
</dbReference>
<dbReference type="PRINTS" id="PR01021">
    <property type="entry name" value="OMPADOMAIN"/>
</dbReference>
<feature type="compositionally biased region" description="Basic and acidic residues" evidence="5">
    <location>
        <begin position="310"/>
        <end position="325"/>
    </location>
</feature>
<dbReference type="InterPro" id="IPR036737">
    <property type="entry name" value="OmpA-like_sf"/>
</dbReference>
<keyword evidence="3" id="KW-0998">Cell outer membrane</keyword>
<dbReference type="PANTHER" id="PTHR30329:SF21">
    <property type="entry name" value="LIPOPROTEIN YIAD-RELATED"/>
    <property type="match status" value="1"/>
</dbReference>
<feature type="region of interest" description="Disordered" evidence="5">
    <location>
        <begin position="304"/>
        <end position="325"/>
    </location>
</feature>
<organism evidence="8 9">
    <name type="scientific">Thiothrix nivea (strain ATCC 35100 / DSM 5205 / JP2)</name>
    <dbReference type="NCBI Taxonomy" id="870187"/>
    <lineage>
        <taxon>Bacteria</taxon>
        <taxon>Pseudomonadati</taxon>
        <taxon>Pseudomonadota</taxon>
        <taxon>Gammaproteobacteria</taxon>
        <taxon>Thiotrichales</taxon>
        <taxon>Thiotrichaceae</taxon>
        <taxon>Thiothrix</taxon>
    </lineage>
</organism>
<dbReference type="InterPro" id="IPR050330">
    <property type="entry name" value="Bact_OuterMem_StrucFunc"/>
</dbReference>
<comment type="subcellular location">
    <subcellularLocation>
        <location evidence="1">Cell outer membrane</location>
    </subcellularLocation>
</comment>
<name>A0A656HBN1_THINJ</name>
<feature type="region of interest" description="Disordered" evidence="5">
    <location>
        <begin position="128"/>
        <end position="151"/>
    </location>
</feature>
<evidence type="ECO:0000259" key="7">
    <source>
        <dbReference type="PROSITE" id="PS51123"/>
    </source>
</evidence>